<organism evidence="2 3">
    <name type="scientific">Deinococcus enclensis</name>
    <dbReference type="NCBI Taxonomy" id="1049582"/>
    <lineage>
        <taxon>Bacteria</taxon>
        <taxon>Thermotogati</taxon>
        <taxon>Deinococcota</taxon>
        <taxon>Deinococci</taxon>
        <taxon>Deinococcales</taxon>
        <taxon>Deinococcaceae</taxon>
        <taxon>Deinococcus</taxon>
    </lineage>
</organism>
<gene>
    <name evidence="2" type="ORF">QO006_003102</name>
</gene>
<sequence length="123" mass="13127">MPRVFSPALSRLLRPAALGAALLLPAASAATLTLNAGQTGQLGDQRVTVVRVQDNRCPINARCIRAGELIVKVLVGQGRTLRFLTLELPAPQNAAWKGLRVLSAPGRATNDRRPVPVTFTDQP</sequence>
<keyword evidence="1" id="KW-0732">Signal</keyword>
<name>A0ABT9MGB7_9DEIO</name>
<dbReference type="EMBL" id="JAURUR010000013">
    <property type="protein sequence ID" value="MDP9765649.1"/>
    <property type="molecule type" value="Genomic_DNA"/>
</dbReference>
<dbReference type="RefSeq" id="WP_307467937.1">
    <property type="nucleotide sequence ID" value="NZ_JAURUR010000013.1"/>
</dbReference>
<proteinExistence type="predicted"/>
<feature type="signal peptide" evidence="1">
    <location>
        <begin position="1"/>
        <end position="29"/>
    </location>
</feature>
<protein>
    <recommendedName>
        <fullName evidence="4">Secreted protein</fullName>
    </recommendedName>
</protein>
<accession>A0ABT9MGB7</accession>
<reference evidence="2 3" key="1">
    <citation type="submission" date="2023-07" db="EMBL/GenBank/DDBJ databases">
        <title>Genomic Encyclopedia of Type Strains, Phase IV (KMG-IV): sequencing the most valuable type-strain genomes for metagenomic binning, comparative biology and taxonomic classification.</title>
        <authorList>
            <person name="Goeker M."/>
        </authorList>
    </citation>
    <scope>NUCLEOTIDE SEQUENCE [LARGE SCALE GENOMIC DNA]</scope>
    <source>
        <strain evidence="2 3">NIO-1023</strain>
    </source>
</reference>
<dbReference type="Proteomes" id="UP001232163">
    <property type="component" value="Unassembled WGS sequence"/>
</dbReference>
<evidence type="ECO:0008006" key="4">
    <source>
        <dbReference type="Google" id="ProtNLM"/>
    </source>
</evidence>
<comment type="caution">
    <text evidence="2">The sequence shown here is derived from an EMBL/GenBank/DDBJ whole genome shotgun (WGS) entry which is preliminary data.</text>
</comment>
<evidence type="ECO:0000256" key="1">
    <source>
        <dbReference type="SAM" id="SignalP"/>
    </source>
</evidence>
<evidence type="ECO:0000313" key="3">
    <source>
        <dbReference type="Proteomes" id="UP001232163"/>
    </source>
</evidence>
<keyword evidence="3" id="KW-1185">Reference proteome</keyword>
<evidence type="ECO:0000313" key="2">
    <source>
        <dbReference type="EMBL" id="MDP9765649.1"/>
    </source>
</evidence>
<feature type="chain" id="PRO_5045449246" description="Secreted protein" evidence="1">
    <location>
        <begin position="30"/>
        <end position="123"/>
    </location>
</feature>